<name>A0A6J8CG83_MYTCO</name>
<proteinExistence type="predicted"/>
<dbReference type="OrthoDB" id="6131018at2759"/>
<protein>
    <recommendedName>
        <fullName evidence="3">TRIM2_3</fullName>
    </recommendedName>
</protein>
<dbReference type="AlphaFoldDB" id="A0A6J8CG83"/>
<dbReference type="Proteomes" id="UP000507470">
    <property type="component" value="Unassembled WGS sequence"/>
</dbReference>
<reference evidence="1 2" key="1">
    <citation type="submission" date="2020-06" db="EMBL/GenBank/DDBJ databases">
        <authorList>
            <person name="Li R."/>
            <person name="Bekaert M."/>
        </authorList>
    </citation>
    <scope>NUCLEOTIDE SEQUENCE [LARGE SCALE GENOMIC DNA]</scope>
    <source>
        <strain evidence="2">wild</strain>
    </source>
</reference>
<keyword evidence="2" id="KW-1185">Reference proteome</keyword>
<organism evidence="1 2">
    <name type="scientific">Mytilus coruscus</name>
    <name type="common">Sea mussel</name>
    <dbReference type="NCBI Taxonomy" id="42192"/>
    <lineage>
        <taxon>Eukaryota</taxon>
        <taxon>Metazoa</taxon>
        <taxon>Spiralia</taxon>
        <taxon>Lophotrochozoa</taxon>
        <taxon>Mollusca</taxon>
        <taxon>Bivalvia</taxon>
        <taxon>Autobranchia</taxon>
        <taxon>Pteriomorphia</taxon>
        <taxon>Mytilida</taxon>
        <taxon>Mytiloidea</taxon>
        <taxon>Mytilidae</taxon>
        <taxon>Mytilinae</taxon>
        <taxon>Mytilus</taxon>
    </lineage>
</organism>
<dbReference type="InterPro" id="IPR011042">
    <property type="entry name" value="6-blade_b-propeller_TolB-like"/>
</dbReference>
<dbReference type="SUPFAM" id="SSF63829">
    <property type="entry name" value="Calcium-dependent phosphotriesterase"/>
    <property type="match status" value="1"/>
</dbReference>
<gene>
    <name evidence="1" type="ORF">MCOR_28850</name>
</gene>
<evidence type="ECO:0008006" key="3">
    <source>
        <dbReference type="Google" id="ProtNLM"/>
    </source>
</evidence>
<evidence type="ECO:0000313" key="2">
    <source>
        <dbReference type="Proteomes" id="UP000507470"/>
    </source>
</evidence>
<accession>A0A6J8CG83</accession>
<evidence type="ECO:0000313" key="1">
    <source>
        <dbReference type="EMBL" id="CAC5394047.1"/>
    </source>
</evidence>
<sequence>MKTRHVKEMKQIRYEINKHLDNLEKQMIKDLEEKECQCKERIEKVLSSVKKKETMINQCQANFLSIKQHASDLQTFLGMREIELKVNKTEQYLQSSLIGEKVSIQLDLVCKIDKGVQNILNGLKHFGSTEIKTRPTKIEFSRAKDKQAQLQVTPLRKTVLCKRTKVNNKFVELPGSPYGITRNHDSLFVCVQGLGIYKVNTVDYTISHVISCNLPWLSYVSVFADKIYYTDYTHQSVVCCERNGSCVWTFKNDSVLMLPRGITVDNDGNVFVVGEKSSNVVIIANDGKSYKEILTKEDGLHNPSAISFDKQKRKLLVANLSRTAFLYNVT</sequence>
<dbReference type="Gene3D" id="2.120.10.30">
    <property type="entry name" value="TolB, C-terminal domain"/>
    <property type="match status" value="1"/>
</dbReference>
<dbReference type="EMBL" id="CACVKT020005250">
    <property type="protein sequence ID" value="CAC5394047.1"/>
    <property type="molecule type" value="Genomic_DNA"/>
</dbReference>